<dbReference type="AlphaFoldDB" id="A0A447CZ50"/>
<name>A0A447CZ50_9BRAD</name>
<dbReference type="GO" id="GO:0008811">
    <property type="term" value="F:chloramphenicol O-acetyltransferase activity"/>
    <property type="evidence" value="ECO:0007669"/>
    <property type="project" value="UniProtKB-EC"/>
</dbReference>
<evidence type="ECO:0000256" key="4">
    <source>
        <dbReference type="ARBA" id="ARBA00022679"/>
    </source>
</evidence>
<evidence type="ECO:0000313" key="10">
    <source>
        <dbReference type="Proteomes" id="UP000289200"/>
    </source>
</evidence>
<dbReference type="EMBL" id="UWOC01000172">
    <property type="protein sequence ID" value="VCU10562.1"/>
    <property type="molecule type" value="Genomic_DNA"/>
</dbReference>
<dbReference type="InterPro" id="IPR011004">
    <property type="entry name" value="Trimer_LpxA-like_sf"/>
</dbReference>
<dbReference type="PANTHER" id="PTHR43300:SF12">
    <property type="entry name" value="CHLORAMPHENICOL ACETYLTRANSFERASE"/>
    <property type="match status" value="1"/>
</dbReference>
<keyword evidence="7" id="KW-0012">Acyltransferase</keyword>
<accession>A0A447CZ50</accession>
<organism evidence="9 10">
    <name type="scientific">Rhodoplanes serenus</name>
    <dbReference type="NCBI Taxonomy" id="200615"/>
    <lineage>
        <taxon>Bacteria</taxon>
        <taxon>Pseudomonadati</taxon>
        <taxon>Pseudomonadota</taxon>
        <taxon>Alphaproteobacteria</taxon>
        <taxon>Hyphomicrobiales</taxon>
        <taxon>Nitrobacteraceae</taxon>
        <taxon>Rhodoplanes</taxon>
    </lineage>
</organism>
<reference evidence="10" key="1">
    <citation type="submission" date="2018-10" db="EMBL/GenBank/DDBJ databases">
        <authorList>
            <person name="Peiro R."/>
            <person name="Begona"/>
            <person name="Cbmso G."/>
            <person name="Lopez M."/>
            <person name="Gonzalez S."/>
            <person name="Sacristan E."/>
            <person name="Castillo E."/>
        </authorList>
    </citation>
    <scope>NUCLEOTIDE SEQUENCE [LARGE SCALE GENOMIC DNA]</scope>
</reference>
<evidence type="ECO:0000256" key="6">
    <source>
        <dbReference type="ARBA" id="ARBA00023251"/>
    </source>
</evidence>
<keyword evidence="4" id="KW-0808">Transferase</keyword>
<dbReference type="Pfam" id="PF00132">
    <property type="entry name" value="Hexapep"/>
    <property type="match status" value="1"/>
</dbReference>
<dbReference type="Proteomes" id="UP000289200">
    <property type="component" value="Unassembled WGS sequence"/>
</dbReference>
<evidence type="ECO:0000256" key="8">
    <source>
        <dbReference type="ARBA" id="ARBA00047633"/>
    </source>
</evidence>
<dbReference type="GO" id="GO:0046677">
    <property type="term" value="P:response to antibiotic"/>
    <property type="evidence" value="ECO:0007669"/>
    <property type="project" value="UniProtKB-KW"/>
</dbReference>
<dbReference type="RefSeq" id="WP_129610657.1">
    <property type="nucleotide sequence ID" value="NZ_UWOC01000172.1"/>
</dbReference>
<proteinExistence type="inferred from homology"/>
<dbReference type="SUPFAM" id="SSF51161">
    <property type="entry name" value="Trimeric LpxA-like enzymes"/>
    <property type="match status" value="1"/>
</dbReference>
<dbReference type="InterPro" id="IPR050179">
    <property type="entry name" value="Trans_hexapeptide_repeat"/>
</dbReference>
<dbReference type="PROSITE" id="PS00101">
    <property type="entry name" value="HEXAPEP_TRANSFERASES"/>
    <property type="match status" value="1"/>
</dbReference>
<keyword evidence="10" id="KW-1185">Reference proteome</keyword>
<dbReference type="InterPro" id="IPR018357">
    <property type="entry name" value="Hexapep_transf_CS"/>
</dbReference>
<dbReference type="Gene3D" id="2.160.10.10">
    <property type="entry name" value="Hexapeptide repeat proteins"/>
    <property type="match status" value="1"/>
</dbReference>
<evidence type="ECO:0000256" key="7">
    <source>
        <dbReference type="ARBA" id="ARBA00023315"/>
    </source>
</evidence>
<evidence type="ECO:0000256" key="3">
    <source>
        <dbReference type="ARBA" id="ARBA00020291"/>
    </source>
</evidence>
<evidence type="ECO:0000256" key="5">
    <source>
        <dbReference type="ARBA" id="ARBA00022737"/>
    </source>
</evidence>
<evidence type="ECO:0000313" key="9">
    <source>
        <dbReference type="EMBL" id="VCU10562.1"/>
    </source>
</evidence>
<dbReference type="OrthoDB" id="9815592at2"/>
<evidence type="ECO:0000256" key="2">
    <source>
        <dbReference type="ARBA" id="ARBA00013235"/>
    </source>
</evidence>
<dbReference type="EC" id="2.3.1.28" evidence="2"/>
<evidence type="ECO:0000256" key="1">
    <source>
        <dbReference type="ARBA" id="ARBA00007274"/>
    </source>
</evidence>
<keyword evidence="5" id="KW-0677">Repeat</keyword>
<sequence length="217" mass="23670">MTNAFESPFKGRRLAEQVTNPNISVGRYSYYSGWYHGHPFDDCARYLMPDCDDVDRLVIGSFCSIGSGASFIMAGNQGHRIDWVSTFPFFYMADEPAFAAATCGFVRAGDTVVGNDVWIGAEAMVMPGVRIGDGAVVASRAVVTRDVAPYTIVGGNPARPIRRRFSDDEIALLLELAWWDWDLADIAAAMPLLCSGDIPGLHGWWRERTGRGAGPPA</sequence>
<dbReference type="InterPro" id="IPR001451">
    <property type="entry name" value="Hexapep"/>
</dbReference>
<comment type="catalytic activity">
    <reaction evidence="8">
        <text>chloramphenicol + acetyl-CoA = chloramphenicol 3-acetate + CoA</text>
        <dbReference type="Rhea" id="RHEA:18421"/>
        <dbReference type="ChEBI" id="CHEBI:16730"/>
        <dbReference type="ChEBI" id="CHEBI:17698"/>
        <dbReference type="ChEBI" id="CHEBI:57287"/>
        <dbReference type="ChEBI" id="CHEBI:57288"/>
        <dbReference type="EC" id="2.3.1.28"/>
    </reaction>
</comment>
<dbReference type="NCBIfam" id="NF000490">
    <property type="entry name" value="chloram_CatB"/>
    <property type="match status" value="1"/>
</dbReference>
<dbReference type="CDD" id="cd03349">
    <property type="entry name" value="LbH_XAT"/>
    <property type="match status" value="1"/>
</dbReference>
<gene>
    <name evidence="9" type="primary">cat_2</name>
    <name evidence="9" type="ORF">RHODGE_RHODGE_03761</name>
</gene>
<protein>
    <recommendedName>
        <fullName evidence="3">Chloramphenicol acetyltransferase</fullName>
        <ecNumber evidence="2">2.3.1.28</ecNumber>
    </recommendedName>
</protein>
<dbReference type="PANTHER" id="PTHR43300">
    <property type="entry name" value="ACETYLTRANSFERASE"/>
    <property type="match status" value="1"/>
</dbReference>
<comment type="similarity">
    <text evidence="1">Belongs to the transferase hexapeptide repeat family.</text>
</comment>
<comment type="caution">
    <text evidence="9">The sequence shown here is derived from an EMBL/GenBank/DDBJ whole genome shotgun (WGS) entry which is preliminary data.</text>
</comment>
<keyword evidence="6" id="KW-0046">Antibiotic resistance</keyword>